<evidence type="ECO:0000313" key="11">
    <source>
        <dbReference type="Proteomes" id="UP000297963"/>
    </source>
</evidence>
<evidence type="ECO:0000256" key="1">
    <source>
        <dbReference type="ARBA" id="ARBA00004370"/>
    </source>
</evidence>
<evidence type="ECO:0000256" key="5">
    <source>
        <dbReference type="ARBA" id="ARBA00022519"/>
    </source>
</evidence>
<name>A0A1I3BFL3_9MICO</name>
<keyword evidence="10" id="KW-1185">Reference proteome</keyword>
<dbReference type="Proteomes" id="UP000297963">
    <property type="component" value="Unassembled WGS sequence"/>
</dbReference>
<dbReference type="EMBL" id="FOPW01000009">
    <property type="protein sequence ID" value="SFH61077.1"/>
    <property type="molecule type" value="Genomic_DNA"/>
</dbReference>
<dbReference type="AlphaFoldDB" id="A0A1I3BFL3"/>
<dbReference type="GO" id="GO:0016020">
    <property type="term" value="C:membrane"/>
    <property type="evidence" value="ECO:0007669"/>
    <property type="project" value="UniProtKB-SubCell"/>
</dbReference>
<comment type="similarity">
    <text evidence="2">Belongs to the ABC transporter superfamily.</text>
</comment>
<dbReference type="InterPro" id="IPR050388">
    <property type="entry name" value="ABC_Ni/Peptide_Import"/>
</dbReference>
<evidence type="ECO:0000313" key="9">
    <source>
        <dbReference type="EMBL" id="TFB82040.1"/>
    </source>
</evidence>
<protein>
    <submittedName>
        <fullName evidence="9">Uncharacterized protein</fullName>
    </submittedName>
</protein>
<comment type="subcellular location">
    <subcellularLocation>
        <location evidence="1">Membrane</location>
    </subcellularLocation>
</comment>
<reference evidence="8 10" key="1">
    <citation type="submission" date="2016-10" db="EMBL/GenBank/DDBJ databases">
        <authorList>
            <person name="Varghese N."/>
            <person name="Submissions S."/>
        </authorList>
    </citation>
    <scope>NUCLEOTIDE SEQUENCE [LARGE SCALE GENOMIC DNA]</scope>
    <source>
        <strain evidence="8 10">GMCC 1.11211</strain>
    </source>
</reference>
<keyword evidence="6" id="KW-1278">Translocase</keyword>
<evidence type="ECO:0000256" key="3">
    <source>
        <dbReference type="ARBA" id="ARBA00022448"/>
    </source>
</evidence>
<evidence type="ECO:0000256" key="4">
    <source>
        <dbReference type="ARBA" id="ARBA00022475"/>
    </source>
</evidence>
<dbReference type="STRING" id="995038.SAMN05216274_10991"/>
<keyword evidence="7" id="KW-0472">Membrane</keyword>
<dbReference type="EMBL" id="SOFE01000027">
    <property type="protein sequence ID" value="TFB82040.1"/>
    <property type="molecule type" value="Genomic_DNA"/>
</dbReference>
<evidence type="ECO:0000256" key="2">
    <source>
        <dbReference type="ARBA" id="ARBA00005417"/>
    </source>
</evidence>
<evidence type="ECO:0000313" key="10">
    <source>
        <dbReference type="Proteomes" id="UP000199681"/>
    </source>
</evidence>
<evidence type="ECO:0000256" key="7">
    <source>
        <dbReference type="ARBA" id="ARBA00023136"/>
    </source>
</evidence>
<dbReference type="PANTHER" id="PTHR43297">
    <property type="entry name" value="OLIGOPEPTIDE TRANSPORT ATP-BINDING PROTEIN APPD"/>
    <property type="match status" value="1"/>
</dbReference>
<gene>
    <name evidence="9" type="ORF">E3O11_15330</name>
    <name evidence="8" type="ORF">SAMN05216274_10991</name>
</gene>
<dbReference type="InterPro" id="IPR027417">
    <property type="entry name" value="P-loop_NTPase"/>
</dbReference>
<dbReference type="PANTHER" id="PTHR43297:SF14">
    <property type="entry name" value="ATPASE AAA-TYPE CORE DOMAIN-CONTAINING PROTEIN"/>
    <property type="match status" value="1"/>
</dbReference>
<dbReference type="Gene3D" id="3.40.50.300">
    <property type="entry name" value="P-loop containing nucleotide triphosphate hydrolases"/>
    <property type="match status" value="1"/>
</dbReference>
<reference evidence="9 11" key="2">
    <citation type="submission" date="2019-03" db="EMBL/GenBank/DDBJ databases">
        <title>Genomics of glacier-inhabiting Cryobacterium strains.</title>
        <authorList>
            <person name="Liu Q."/>
            <person name="Xin Y.-H."/>
        </authorList>
    </citation>
    <scope>NUCLEOTIDE SEQUENCE [LARGE SCALE GENOMIC DNA]</scope>
    <source>
        <strain evidence="9 11">Hh34</strain>
    </source>
</reference>
<accession>A0A1I3BFL3</accession>
<evidence type="ECO:0000256" key="6">
    <source>
        <dbReference type="ARBA" id="ARBA00022967"/>
    </source>
</evidence>
<keyword evidence="4" id="KW-1003">Cell membrane</keyword>
<evidence type="ECO:0000313" key="8">
    <source>
        <dbReference type="EMBL" id="SFH61077.1"/>
    </source>
</evidence>
<sequence>MDPQLLIADEPTTALDVSVHAHVFQLIQSLQKPVDFACLFITHDLAVIDVLADRIAVMHHGRIVKTGTRDENLRYPKHPYTQRLLATAPRSDRTARPPGAASRVAGCGDRRVVKPGACSSFCDEIGFRRRVCRKCELFVSLADCNAKPACIISQRARKTGALVSNIQIFCLLYENNS</sequence>
<dbReference type="SUPFAM" id="SSF52540">
    <property type="entry name" value="P-loop containing nucleoside triphosphate hydrolases"/>
    <property type="match status" value="1"/>
</dbReference>
<keyword evidence="5" id="KW-0997">Cell inner membrane</keyword>
<comment type="caution">
    <text evidence="9">The sequence shown here is derived from an EMBL/GenBank/DDBJ whole genome shotgun (WGS) entry which is preliminary data.</text>
</comment>
<proteinExistence type="inferred from homology"/>
<organism evidence="9 11">
    <name type="scientific">Cryobacterium levicorallinum</name>
    <dbReference type="NCBI Taxonomy" id="995038"/>
    <lineage>
        <taxon>Bacteria</taxon>
        <taxon>Bacillati</taxon>
        <taxon>Actinomycetota</taxon>
        <taxon>Actinomycetes</taxon>
        <taxon>Micrococcales</taxon>
        <taxon>Microbacteriaceae</taxon>
        <taxon>Cryobacterium</taxon>
    </lineage>
</organism>
<dbReference type="Proteomes" id="UP000199681">
    <property type="component" value="Unassembled WGS sequence"/>
</dbReference>
<dbReference type="RefSeq" id="WP_134495622.1">
    <property type="nucleotide sequence ID" value="NZ_BKAC01000017.1"/>
</dbReference>
<keyword evidence="3" id="KW-0813">Transport</keyword>